<dbReference type="InterPro" id="IPR007505">
    <property type="entry name" value="PDDEXK_7"/>
</dbReference>
<evidence type="ECO:0000313" key="2">
    <source>
        <dbReference type="EMBL" id="KAA2240055.1"/>
    </source>
</evidence>
<dbReference type="Pfam" id="PF04411">
    <property type="entry name" value="PDDEXK_7"/>
    <property type="match status" value="1"/>
</dbReference>
<evidence type="ECO:0000259" key="1">
    <source>
        <dbReference type="Pfam" id="PF09823"/>
    </source>
</evidence>
<organism evidence="2 3">
    <name type="scientific">Chitinophaga agrisoli</name>
    <dbReference type="NCBI Taxonomy" id="2607653"/>
    <lineage>
        <taxon>Bacteria</taxon>
        <taxon>Pseudomonadati</taxon>
        <taxon>Bacteroidota</taxon>
        <taxon>Chitinophagia</taxon>
        <taxon>Chitinophagales</taxon>
        <taxon>Chitinophagaceae</taxon>
        <taxon>Chitinophaga</taxon>
    </lineage>
</organism>
<dbReference type="EMBL" id="VUOC01000004">
    <property type="protein sequence ID" value="KAA2240055.1"/>
    <property type="molecule type" value="Genomic_DNA"/>
</dbReference>
<keyword evidence="3" id="KW-1185">Reference proteome</keyword>
<reference evidence="2 3" key="1">
    <citation type="submission" date="2019-09" db="EMBL/GenBank/DDBJ databases">
        <title>Chitinophaga ginsengihumi sp. nov., isolated from soil of ginseng rhizosphere.</title>
        <authorList>
            <person name="Lee J."/>
        </authorList>
    </citation>
    <scope>NUCLEOTIDE SEQUENCE [LARGE SCALE GENOMIC DNA]</scope>
    <source>
        <strain evidence="2 3">BN140078</strain>
    </source>
</reference>
<evidence type="ECO:0000313" key="3">
    <source>
        <dbReference type="Proteomes" id="UP000324611"/>
    </source>
</evidence>
<comment type="caution">
    <text evidence="2">The sequence shown here is derived from an EMBL/GenBank/DDBJ whole genome shotgun (WGS) entry which is preliminary data.</text>
</comment>
<proteinExistence type="predicted"/>
<reference evidence="2 3" key="2">
    <citation type="submission" date="2019-09" db="EMBL/GenBank/DDBJ databases">
        <authorList>
            <person name="Jin C."/>
        </authorList>
    </citation>
    <scope>NUCLEOTIDE SEQUENCE [LARGE SCALE GENOMIC DNA]</scope>
    <source>
        <strain evidence="2 3">BN140078</strain>
    </source>
</reference>
<gene>
    <name evidence="2" type="ORF">F0L74_28190</name>
</gene>
<dbReference type="Pfam" id="PF09823">
    <property type="entry name" value="DUF2357"/>
    <property type="match status" value="1"/>
</dbReference>
<dbReference type="RefSeq" id="WP_149841233.1">
    <property type="nucleotide sequence ID" value="NZ_VUOC01000004.1"/>
</dbReference>
<sequence>MTYSKITIQVPVKTEDATSVEVVIAASSKKAPLTEIGLLEAKEYGEAVIQISEGCSYEYAVTAGYDLAGDNRIVRSSSLRKSAGSIHPNIYVGTLTIDVMDLSRKEKCGEIQLEVRSIKTDYRTDYRYMLEEITEKCTELLMQQHAPIHQYFTIDFNKDALTLYQRFSFIKSILDTDEFNDAVHRILLSPVTNWEETEVERNISNVKRINSKILHQMARAVNRIDLSEQHYLKNKLKSIPEKVKVNYKKETTDTPENRFVRYALSHFRQFCGDFLNHLKEDNRLKREAQLLEDKLGRLLSHAVFKTVSTISTLPLNSPVLQRKAGYREVLRTWLMFDLAAKLVWKGGDDVYEGGKKDVAVLYEYWLFFKLIDIIGEVFKLQGTDVKKLIELTKDGLGLKLKQGEYLPITGVFESKIRRLQIQFSYNRTFRGDKQYPHGGSWTTNLRPDYTLSIWPSDITQETAEQEELIVHIHFDAKYKVKDAKEIFETDINLNEEKELQSKGTFKRADLLKMHTYRDAIRRTGGAYILYPGDNSTEKRGFHEILPGLGAFCIKPSKTNSNGVNALKAFLEEIAIHLVNRASQRELMAFRVYDTHKNNNSSQVNEQLPEASGLNRGLMPDDTFVLVGYYKSQAHLNWIIKHNLYNTRMTLADDGMQLRPQTVGAKYLLLYTGREKVANKLFKLKMDGPRIFSKKELVSKGYPTKPRERLYLVFEIEQEIEKEFENVAWKIGELANYPKKHGLPFHTSLTEVMQVVIRP</sequence>
<dbReference type="Proteomes" id="UP000324611">
    <property type="component" value="Unassembled WGS sequence"/>
</dbReference>
<name>A0A5B2VM81_9BACT</name>
<dbReference type="InterPro" id="IPR018633">
    <property type="entry name" value="DUF2357"/>
</dbReference>
<feature type="domain" description="DUF2357" evidence="1">
    <location>
        <begin position="84"/>
        <end position="333"/>
    </location>
</feature>
<protein>
    <submittedName>
        <fullName evidence="2">DUF2357 domain-containing protein</fullName>
    </submittedName>
</protein>
<dbReference type="AlphaFoldDB" id="A0A5B2VM81"/>
<accession>A0A5B2VM81</accession>